<sequence length="145" mass="15785">MADRLTQLQDAVNSLADQFCNVIGVLQQCAPPASFSNIQTAINKDQPSNPTEQEYAQLFAALIARTAKDVDVLIDSLPSEESTAALQAASLRQLEEENHEAASRLEEVVYRGDMLLEKIQSTLADIAQSQLRTRSGAPSQQVPES</sequence>
<organism evidence="7 8">
    <name type="scientific">Acipenser ruthenus</name>
    <name type="common">Sterlet sturgeon</name>
    <dbReference type="NCBI Taxonomy" id="7906"/>
    <lineage>
        <taxon>Eukaryota</taxon>
        <taxon>Metazoa</taxon>
        <taxon>Chordata</taxon>
        <taxon>Craniata</taxon>
        <taxon>Vertebrata</taxon>
        <taxon>Euteleostomi</taxon>
        <taxon>Actinopterygii</taxon>
        <taxon>Chondrostei</taxon>
        <taxon>Acipenseriformes</taxon>
        <taxon>Acipenseridae</taxon>
        <taxon>Acipenser</taxon>
    </lineage>
</organism>
<reference evidence="7 8" key="1">
    <citation type="submission" date="2019-01" db="EMBL/GenBank/DDBJ databases">
        <title>Draft Genome and Complete Hox-Cluster Characterization of the Sterlet Sturgeon (Acipenser ruthenus).</title>
        <authorList>
            <person name="Wei Q."/>
        </authorList>
    </citation>
    <scope>NUCLEOTIDE SEQUENCE [LARGE SCALE GENOMIC DNA]</scope>
    <source>
        <strain evidence="7">WHYD16114868_AA</strain>
        <tissue evidence="7">Blood</tissue>
    </source>
</reference>
<keyword evidence="8" id="KW-1185">Reference proteome</keyword>
<name>A0A444UE15_ACIRT</name>
<evidence type="ECO:0000256" key="5">
    <source>
        <dbReference type="ARBA" id="ARBA00023242"/>
    </source>
</evidence>
<keyword evidence="3 6" id="KW-0010">Activator</keyword>
<evidence type="ECO:0000256" key="4">
    <source>
        <dbReference type="ARBA" id="ARBA00023163"/>
    </source>
</evidence>
<evidence type="ECO:0000313" key="7">
    <source>
        <dbReference type="EMBL" id="RXM33399.1"/>
    </source>
</evidence>
<dbReference type="AlphaFoldDB" id="A0A444UE15"/>
<evidence type="ECO:0000256" key="1">
    <source>
        <dbReference type="ARBA" id="ARBA00004123"/>
    </source>
</evidence>
<dbReference type="Pfam" id="PF11221">
    <property type="entry name" value="Med21"/>
    <property type="match status" value="1"/>
</dbReference>
<dbReference type="Gene3D" id="6.10.280.10">
    <property type="entry name" value="Mediator complex, subunit Med21"/>
    <property type="match status" value="1"/>
</dbReference>
<keyword evidence="5 6" id="KW-0539">Nucleus</keyword>
<comment type="function">
    <text evidence="6">Component of the Mediator complex, a coactivator involved in the regulated transcription of nearly all RNA polymerase II-dependent genes. Mediator functions as a bridge to convey information from gene-specific regulatory proteins to the basal RNA polymerase II transcription machinery. Mediator is recruited to promoters by direct interactions with regulatory proteins and serves as a scaffold for the assembly of a functional preinitiation complex with RNA polymerase II and the general transcription factors.</text>
</comment>
<dbReference type="PANTHER" id="PTHR13381:SF0">
    <property type="entry name" value="MEDIATOR OF RNA POLYMERASE II TRANSCRIPTION SUBUNIT 21"/>
    <property type="match status" value="1"/>
</dbReference>
<dbReference type="InterPro" id="IPR021384">
    <property type="entry name" value="Mediator_Med21"/>
</dbReference>
<dbReference type="GO" id="GO:0016592">
    <property type="term" value="C:mediator complex"/>
    <property type="evidence" value="ECO:0007669"/>
    <property type="project" value="UniProtKB-UniRule"/>
</dbReference>
<evidence type="ECO:0000256" key="6">
    <source>
        <dbReference type="RuleBase" id="RU366036"/>
    </source>
</evidence>
<dbReference type="PANTHER" id="PTHR13381">
    <property type="entry name" value="RNA POLYMERASE II HOLOENZYME COMPONENT SRB7"/>
    <property type="match status" value="1"/>
</dbReference>
<keyword evidence="2 6" id="KW-0805">Transcription regulation</keyword>
<dbReference type="SUPFAM" id="SSF140718">
    <property type="entry name" value="Mediator hinge subcomplex-like"/>
    <property type="match status" value="1"/>
</dbReference>
<comment type="subcellular location">
    <subcellularLocation>
        <location evidence="1 6">Nucleus</location>
    </subcellularLocation>
</comment>
<dbReference type="GO" id="GO:0003712">
    <property type="term" value="F:transcription coregulator activity"/>
    <property type="evidence" value="ECO:0007669"/>
    <property type="project" value="TreeGrafter"/>
</dbReference>
<proteinExistence type="inferred from homology"/>
<evidence type="ECO:0000256" key="3">
    <source>
        <dbReference type="ARBA" id="ARBA00023159"/>
    </source>
</evidence>
<gene>
    <name evidence="7" type="ORF">EOD39_1338</name>
</gene>
<dbReference type="EMBL" id="SCEB01214758">
    <property type="protein sequence ID" value="RXM33399.1"/>
    <property type="molecule type" value="Genomic_DNA"/>
</dbReference>
<dbReference type="Proteomes" id="UP000289886">
    <property type="component" value="Unassembled WGS sequence"/>
</dbReference>
<keyword evidence="4 6" id="KW-0804">Transcription</keyword>
<protein>
    <recommendedName>
        <fullName evidence="6">Mediator of RNA polymerase II transcription subunit 21</fullName>
    </recommendedName>
</protein>
<evidence type="ECO:0000256" key="2">
    <source>
        <dbReference type="ARBA" id="ARBA00023015"/>
    </source>
</evidence>
<comment type="caution">
    <text evidence="7">The sequence shown here is derived from an EMBL/GenBank/DDBJ whole genome shotgun (WGS) entry which is preliminary data.</text>
</comment>
<accession>A0A444UE15</accession>
<dbReference type="GO" id="GO:0006357">
    <property type="term" value="P:regulation of transcription by RNA polymerase II"/>
    <property type="evidence" value="ECO:0007669"/>
    <property type="project" value="TreeGrafter"/>
</dbReference>
<evidence type="ECO:0000313" key="8">
    <source>
        <dbReference type="Proteomes" id="UP000289886"/>
    </source>
</evidence>
<comment type="subunit">
    <text evidence="6">Component of the Mediator complex.</text>
</comment>
<dbReference type="InterPro" id="IPR037212">
    <property type="entry name" value="Med7/Med21-like"/>
</dbReference>
<comment type="similarity">
    <text evidence="6">Belongs to the Mediator complex subunit 21 family.</text>
</comment>